<dbReference type="SUPFAM" id="SSF46785">
    <property type="entry name" value="Winged helix' DNA-binding domain"/>
    <property type="match status" value="1"/>
</dbReference>
<dbReference type="SUPFAM" id="SSF64288">
    <property type="entry name" value="Chorismate lyase-like"/>
    <property type="match status" value="1"/>
</dbReference>
<evidence type="ECO:0000256" key="2">
    <source>
        <dbReference type="ARBA" id="ARBA00023125"/>
    </source>
</evidence>
<keyword evidence="6" id="KW-1185">Reference proteome</keyword>
<keyword evidence="3" id="KW-0804">Transcription</keyword>
<comment type="caution">
    <text evidence="5">The sequence shown here is derived from an EMBL/GenBank/DDBJ whole genome shotgun (WGS) entry which is preliminary data.</text>
</comment>
<dbReference type="SMART" id="SM00345">
    <property type="entry name" value="HTH_GNTR"/>
    <property type="match status" value="1"/>
</dbReference>
<dbReference type="SMART" id="SM00866">
    <property type="entry name" value="UTRA"/>
    <property type="match status" value="1"/>
</dbReference>
<dbReference type="Pfam" id="PF07702">
    <property type="entry name" value="UTRA"/>
    <property type="match status" value="1"/>
</dbReference>
<dbReference type="InterPro" id="IPR000524">
    <property type="entry name" value="Tscrpt_reg_HTH_GntR"/>
</dbReference>
<dbReference type="EMBL" id="QUNO01000027">
    <property type="protein sequence ID" value="REH28504.1"/>
    <property type="molecule type" value="Genomic_DNA"/>
</dbReference>
<dbReference type="AlphaFoldDB" id="A0A3E0GUD6"/>
<evidence type="ECO:0000256" key="1">
    <source>
        <dbReference type="ARBA" id="ARBA00023015"/>
    </source>
</evidence>
<reference evidence="5 6" key="1">
    <citation type="submission" date="2018-08" db="EMBL/GenBank/DDBJ databases">
        <title>Genomic Encyclopedia of Archaeal and Bacterial Type Strains, Phase II (KMG-II): from individual species to whole genera.</title>
        <authorList>
            <person name="Goeker M."/>
        </authorList>
    </citation>
    <scope>NUCLEOTIDE SEQUENCE [LARGE SCALE GENOMIC DNA]</scope>
    <source>
        <strain evidence="5 6">DSM 45791</strain>
    </source>
</reference>
<protein>
    <submittedName>
        <fullName evidence="5">GntR family transcriptional regulator</fullName>
    </submittedName>
</protein>
<dbReference type="GO" id="GO:0003677">
    <property type="term" value="F:DNA binding"/>
    <property type="evidence" value="ECO:0007669"/>
    <property type="project" value="UniProtKB-KW"/>
</dbReference>
<dbReference type="GO" id="GO:0045892">
    <property type="term" value="P:negative regulation of DNA-templated transcription"/>
    <property type="evidence" value="ECO:0007669"/>
    <property type="project" value="TreeGrafter"/>
</dbReference>
<dbReference type="Gene3D" id="3.40.1410.10">
    <property type="entry name" value="Chorismate lyase-like"/>
    <property type="match status" value="1"/>
</dbReference>
<keyword evidence="2" id="KW-0238">DNA-binding</keyword>
<proteinExistence type="predicted"/>
<evidence type="ECO:0000256" key="3">
    <source>
        <dbReference type="ARBA" id="ARBA00023163"/>
    </source>
</evidence>
<dbReference type="InterPro" id="IPR028978">
    <property type="entry name" value="Chorismate_lyase_/UTRA_dom_sf"/>
</dbReference>
<feature type="domain" description="HTH gntR-type" evidence="4">
    <location>
        <begin position="3"/>
        <end position="72"/>
    </location>
</feature>
<dbReference type="PANTHER" id="PTHR44846">
    <property type="entry name" value="MANNOSYL-D-GLYCERATE TRANSPORT/METABOLISM SYSTEM REPRESSOR MNGR-RELATED"/>
    <property type="match status" value="1"/>
</dbReference>
<dbReference type="InterPro" id="IPR036388">
    <property type="entry name" value="WH-like_DNA-bd_sf"/>
</dbReference>
<dbReference type="CDD" id="cd07377">
    <property type="entry name" value="WHTH_GntR"/>
    <property type="match status" value="1"/>
</dbReference>
<dbReference type="Pfam" id="PF00392">
    <property type="entry name" value="GntR"/>
    <property type="match status" value="1"/>
</dbReference>
<accession>A0A3E0GUD6</accession>
<dbReference type="OrthoDB" id="3210131at2"/>
<dbReference type="GO" id="GO:0003700">
    <property type="term" value="F:DNA-binding transcription factor activity"/>
    <property type="evidence" value="ECO:0007669"/>
    <property type="project" value="InterPro"/>
</dbReference>
<organism evidence="5 6">
    <name type="scientific">Kutzneria buriramensis</name>
    <dbReference type="NCBI Taxonomy" id="1045776"/>
    <lineage>
        <taxon>Bacteria</taxon>
        <taxon>Bacillati</taxon>
        <taxon>Actinomycetota</taxon>
        <taxon>Actinomycetes</taxon>
        <taxon>Pseudonocardiales</taxon>
        <taxon>Pseudonocardiaceae</taxon>
        <taxon>Kutzneria</taxon>
    </lineage>
</organism>
<evidence type="ECO:0000313" key="6">
    <source>
        <dbReference type="Proteomes" id="UP000256269"/>
    </source>
</evidence>
<keyword evidence="1" id="KW-0805">Transcription regulation</keyword>
<dbReference type="PRINTS" id="PR00035">
    <property type="entry name" value="HTHGNTR"/>
</dbReference>
<evidence type="ECO:0000313" key="5">
    <source>
        <dbReference type="EMBL" id="REH28504.1"/>
    </source>
</evidence>
<name>A0A3E0GUD6_9PSEU</name>
<dbReference type="PROSITE" id="PS50949">
    <property type="entry name" value="HTH_GNTR"/>
    <property type="match status" value="1"/>
</dbReference>
<sequence>MGTTLYRRVAEDIKAAIVSGSYQAGARLPSESELAARYGASRGTIRQAFAALVADGVISSRQGARRVVLGGPRLQTFNELVSFSRWARAIGEEPAGRVERMELRAANEDECAHLEVPLGSRVYHLTRVRYLSGRPVMIERTAYREPVGAMVAGMALDVVSITERLEDLGVIFADAEHQIDAVAATSEDARLLEVRSRVPLLRERRRTADPDGVMLEWSDDRYLGDAVAFTVRNSASVKALSRLPSQR</sequence>
<dbReference type="Gene3D" id="1.10.10.10">
    <property type="entry name" value="Winged helix-like DNA-binding domain superfamily/Winged helix DNA-binding domain"/>
    <property type="match status" value="1"/>
</dbReference>
<evidence type="ECO:0000259" key="4">
    <source>
        <dbReference type="PROSITE" id="PS50949"/>
    </source>
</evidence>
<dbReference type="InterPro" id="IPR050679">
    <property type="entry name" value="Bact_HTH_transcr_reg"/>
</dbReference>
<dbReference type="Proteomes" id="UP000256269">
    <property type="component" value="Unassembled WGS sequence"/>
</dbReference>
<dbReference type="RefSeq" id="WP_116181526.1">
    <property type="nucleotide sequence ID" value="NZ_CP144375.1"/>
</dbReference>
<dbReference type="PANTHER" id="PTHR44846:SF1">
    <property type="entry name" value="MANNOSYL-D-GLYCERATE TRANSPORT_METABOLISM SYSTEM REPRESSOR MNGR-RELATED"/>
    <property type="match status" value="1"/>
</dbReference>
<gene>
    <name evidence="5" type="ORF">BCF44_12784</name>
</gene>
<dbReference type="InterPro" id="IPR036390">
    <property type="entry name" value="WH_DNA-bd_sf"/>
</dbReference>
<dbReference type="InterPro" id="IPR011663">
    <property type="entry name" value="UTRA"/>
</dbReference>